<keyword evidence="2" id="KW-0472">Membrane</keyword>
<dbReference type="PANTHER" id="PTHR45725">
    <property type="entry name" value="FORMIN HOMOLOGY 2 FAMILY MEMBER"/>
    <property type="match status" value="1"/>
</dbReference>
<protein>
    <submittedName>
        <fullName evidence="5">Uncharacterized protein LOC113040870</fullName>
    </submittedName>
</protein>
<dbReference type="Pfam" id="PF02181">
    <property type="entry name" value="FH2"/>
    <property type="match status" value="1"/>
</dbReference>
<dbReference type="AlphaFoldDB" id="A0A6P6J3T7"/>
<dbReference type="PANTHER" id="PTHR45725:SF10">
    <property type="entry name" value="FH2 DOMAIN-CONTAINING PROTEIN"/>
    <property type="match status" value="1"/>
</dbReference>
<reference evidence="5" key="1">
    <citation type="submission" date="2025-08" db="UniProtKB">
        <authorList>
            <consortium name="RefSeq"/>
        </authorList>
    </citation>
    <scope>IDENTIFICATION</scope>
    <source>
        <strain evidence="5">Wakin</strain>
        <tissue evidence="5">Muscle</tissue>
    </source>
</reference>
<keyword evidence="1" id="KW-0175">Coiled coil</keyword>
<accession>A0A6P6J3T7</accession>
<keyword evidence="4" id="KW-1185">Reference proteome</keyword>
<proteinExistence type="predicted"/>
<dbReference type="InterPro" id="IPR015425">
    <property type="entry name" value="FH2_Formin"/>
</dbReference>
<keyword evidence="2" id="KW-1133">Transmembrane helix</keyword>
<dbReference type="InterPro" id="IPR042201">
    <property type="entry name" value="FH2_Formin_sf"/>
</dbReference>
<feature type="domain" description="FH2" evidence="3">
    <location>
        <begin position="33"/>
        <end position="152"/>
    </location>
</feature>
<gene>
    <name evidence="5" type="primary">LOC113040870</name>
</gene>
<evidence type="ECO:0000256" key="1">
    <source>
        <dbReference type="SAM" id="Coils"/>
    </source>
</evidence>
<evidence type="ECO:0000256" key="2">
    <source>
        <dbReference type="SAM" id="Phobius"/>
    </source>
</evidence>
<dbReference type="KEGG" id="caua:113040870"/>
<name>A0A6P6J3T7_CARAU</name>
<keyword evidence="2" id="KW-0812">Transmembrane</keyword>
<evidence type="ECO:0000259" key="3">
    <source>
        <dbReference type="Pfam" id="PF02181"/>
    </source>
</evidence>
<dbReference type="OrthoDB" id="410721at2759"/>
<evidence type="ECO:0000313" key="4">
    <source>
        <dbReference type="Proteomes" id="UP000515129"/>
    </source>
</evidence>
<organism evidence="4 5">
    <name type="scientific">Carassius auratus</name>
    <name type="common">Goldfish</name>
    <dbReference type="NCBI Taxonomy" id="7957"/>
    <lineage>
        <taxon>Eukaryota</taxon>
        <taxon>Metazoa</taxon>
        <taxon>Chordata</taxon>
        <taxon>Craniata</taxon>
        <taxon>Vertebrata</taxon>
        <taxon>Euteleostomi</taxon>
        <taxon>Actinopterygii</taxon>
        <taxon>Neopterygii</taxon>
        <taxon>Teleostei</taxon>
        <taxon>Ostariophysi</taxon>
        <taxon>Cypriniformes</taxon>
        <taxon>Cyprinidae</taxon>
        <taxon>Cyprininae</taxon>
        <taxon>Carassius</taxon>
    </lineage>
</organism>
<dbReference type="Gene3D" id="1.20.58.2220">
    <property type="entry name" value="Formin, FH2 domain"/>
    <property type="match status" value="1"/>
</dbReference>
<feature type="coiled-coil region" evidence="1">
    <location>
        <begin position="120"/>
        <end position="147"/>
    </location>
</feature>
<sequence length="221" mass="25633">MWVGGELSNFTLSLAWGKVHGETSSNTFIIFPSFSKLSQLRGNNRKFTLLHALVEQIMLREPRLATFFLELAEFETVPGASVKGLTAEVDVVKNEFQKIVQYRKTYSKSKNKVNQHPKFFKDLKAAIEKHEADLRQLMKRCEEMRKLYTDILVISELLFQYLLLCCFGRRMGLVFLCSSVPGGLRCKRAIYFSPPIHQGYSVGFFFFFWFLVLTVRDMMLD</sequence>
<dbReference type="SUPFAM" id="SSF101447">
    <property type="entry name" value="Formin homology 2 domain (FH2 domain)"/>
    <property type="match status" value="1"/>
</dbReference>
<dbReference type="InterPro" id="IPR051425">
    <property type="entry name" value="Formin_Homology"/>
</dbReference>
<dbReference type="GeneID" id="113040870"/>
<dbReference type="Proteomes" id="UP000515129">
    <property type="component" value="Chromosome 23"/>
</dbReference>
<evidence type="ECO:0000313" key="5">
    <source>
        <dbReference type="RefSeq" id="XP_026054855.1"/>
    </source>
</evidence>
<feature type="transmembrane region" description="Helical" evidence="2">
    <location>
        <begin position="196"/>
        <end position="215"/>
    </location>
</feature>
<dbReference type="RefSeq" id="XP_026054855.1">
    <property type="nucleotide sequence ID" value="XM_026199070.1"/>
</dbReference>